<reference evidence="5 6" key="1">
    <citation type="journal article" date="2011" name="Cell">
        <title>Insight into structure and assembly of the nuclear pore complex by utilizing the genome of a eukaryotic thermophile.</title>
        <authorList>
            <person name="Amlacher S."/>
            <person name="Sarges P."/>
            <person name="Flemming D."/>
            <person name="van Noort V."/>
            <person name="Kunze R."/>
            <person name="Devos D.P."/>
            <person name="Arumugam M."/>
            <person name="Bork P."/>
            <person name="Hurt E."/>
        </authorList>
    </citation>
    <scope>NUCLEOTIDE SEQUENCE [LARGE SCALE GENOMIC DNA]</scope>
    <source>
        <strain evidence="6">DSM 1495 / CBS 144.50 / IMI 039719</strain>
    </source>
</reference>
<sequence length="776" mass="82109">MASDDDDDKLTSLDDLSDLSSTNSSDDENDNKQSKDTGSEEPLQVEWLVTSRAKRSTAGNRMKSVLANEIPADSDSDLELLFAEDEKDTVFSLDEAQENTSDEQMDSSSDDEDQEDNGDELAGEKELEREARAQRMSQRKRKAQEAIPAKFRKKVRIEQPERPPRPKKKSERTSWLPSPADMPTRSSERQTTKLSKQLLHQKMLEDEMRRKKMLERMEKKAKMLESQKKRPMTQAERLAEAAIVEKKNAKSLNRWAELEKQREEERMKKIAALNSRKLSGPVITFWSGIQEIQEGQAKHIGNLVSMEEKAPRRKRPSVAAALAAKEAQEAPTPEQRPEAGEQPAVKAENADIPATPIEAPVVPPLASALAPPSASGPASAPVPGSAPAPGQAPTPSPPVPSLAPPVPAPAPTHTPMAPPPIPPPPDVRPGSSGVLVAPVLAPPAGVTAPMPGGKSNILAPPNTSQTPLPLQMPGAAAPVAAPATPASLAPPQATAPALTPLAPTPKPPATLPLPPLPSTSATAQPEAQPPSAKPADQPQVGAQAPGQEPGVATTTPGDPAVGTKFTRSCIILQGFDDTAIKDKQVQTRIIFGRTMNKLAKPEQPLCVITNRPAKYRDPKTGLPYANAYAYRQIQRALRGDFKFSALLGCYVGRCDYAAAGAPDWFVDPSPNAPHKAAAPTALATETPVAAEKGQEPMLVKIDEGEGDAKKGGEEGQQPELQGKSIVDEPRLVPGDLVGESGQQQGVGGAGPPGPGLAGPAPVAGQPVAAAAAISNV</sequence>
<dbReference type="PANTHER" id="PTHR13275:SF4">
    <property type="entry name" value="VACUOLAR PROTEIN SORTING-ASSOCIATED PROTEIN 72 HOMOLOG"/>
    <property type="match status" value="1"/>
</dbReference>
<name>G0SHG3_CHATD</name>
<evidence type="ECO:0000256" key="1">
    <source>
        <dbReference type="ARBA" id="ARBA00006832"/>
    </source>
</evidence>
<feature type="compositionally biased region" description="Basic and acidic residues" evidence="3">
    <location>
        <begin position="700"/>
        <end position="713"/>
    </location>
</feature>
<protein>
    <recommendedName>
        <fullName evidence="4">Vps72/YL1 C-terminal domain-containing protein</fullName>
    </recommendedName>
</protein>
<dbReference type="SMART" id="SM00993">
    <property type="entry name" value="YL1_C"/>
    <property type="match status" value="1"/>
</dbReference>
<feature type="domain" description="Vps72/YL1 C-terminal" evidence="4">
    <location>
        <begin position="604"/>
        <end position="633"/>
    </location>
</feature>
<organism evidence="6">
    <name type="scientific">Chaetomium thermophilum (strain DSM 1495 / CBS 144.50 / IMI 039719)</name>
    <name type="common">Thermochaetoides thermophila</name>
    <dbReference type="NCBI Taxonomy" id="759272"/>
    <lineage>
        <taxon>Eukaryota</taxon>
        <taxon>Fungi</taxon>
        <taxon>Dikarya</taxon>
        <taxon>Ascomycota</taxon>
        <taxon>Pezizomycotina</taxon>
        <taxon>Sordariomycetes</taxon>
        <taxon>Sordariomycetidae</taxon>
        <taxon>Sordariales</taxon>
        <taxon>Chaetomiaceae</taxon>
        <taxon>Thermochaetoides</taxon>
    </lineage>
</organism>
<dbReference type="KEGG" id="cthr:CTHT_0069920"/>
<dbReference type="Proteomes" id="UP000008066">
    <property type="component" value="Unassembled WGS sequence"/>
</dbReference>
<evidence type="ECO:0000256" key="2">
    <source>
        <dbReference type="SAM" id="Coils"/>
    </source>
</evidence>
<feature type="compositionally biased region" description="Pro residues" evidence="3">
    <location>
        <begin position="384"/>
        <end position="427"/>
    </location>
</feature>
<dbReference type="InterPro" id="IPR013272">
    <property type="entry name" value="Vps72/YL1_C"/>
</dbReference>
<dbReference type="EMBL" id="GL988047">
    <property type="protein sequence ID" value="EGS17652.1"/>
    <property type="molecule type" value="Genomic_DNA"/>
</dbReference>
<comment type="similarity">
    <text evidence="1">Belongs to the VPS72/YL1 family.</text>
</comment>
<dbReference type="Pfam" id="PF08265">
    <property type="entry name" value="YL1_C"/>
    <property type="match status" value="1"/>
</dbReference>
<feature type="compositionally biased region" description="Basic and acidic residues" evidence="3">
    <location>
        <begin position="122"/>
        <end position="133"/>
    </location>
</feature>
<dbReference type="AlphaFoldDB" id="G0SHG3"/>
<feature type="compositionally biased region" description="Low complexity" evidence="3">
    <location>
        <begin position="672"/>
        <end position="690"/>
    </location>
</feature>
<dbReference type="Pfam" id="PF05764">
    <property type="entry name" value="YL1"/>
    <property type="match status" value="1"/>
</dbReference>
<feature type="compositionally biased region" description="Low complexity" evidence="3">
    <location>
        <begin position="364"/>
        <end position="383"/>
    </location>
</feature>
<feature type="compositionally biased region" description="Acidic residues" evidence="3">
    <location>
        <begin position="95"/>
        <end position="121"/>
    </location>
</feature>
<evidence type="ECO:0000256" key="3">
    <source>
        <dbReference type="SAM" id="MobiDB-lite"/>
    </source>
</evidence>
<dbReference type="GO" id="GO:0005634">
    <property type="term" value="C:nucleus"/>
    <property type="evidence" value="ECO:0007669"/>
    <property type="project" value="TreeGrafter"/>
</dbReference>
<feature type="compositionally biased region" description="Acidic residues" evidence="3">
    <location>
        <begin position="72"/>
        <end position="87"/>
    </location>
</feature>
<keyword evidence="6" id="KW-1185">Reference proteome</keyword>
<evidence type="ECO:0000259" key="4">
    <source>
        <dbReference type="SMART" id="SM00993"/>
    </source>
</evidence>
<accession>G0SHG3</accession>
<evidence type="ECO:0000313" key="5">
    <source>
        <dbReference type="EMBL" id="EGS17652.1"/>
    </source>
</evidence>
<dbReference type="PANTHER" id="PTHR13275">
    <property type="entry name" value="YL-1 PROTEIN TRANSCRIPTION FACTOR-LIKE 1"/>
    <property type="match status" value="1"/>
</dbReference>
<feature type="region of interest" description="Disordered" evidence="3">
    <location>
        <begin position="305"/>
        <end position="559"/>
    </location>
</feature>
<dbReference type="OMA" id="PVISYWS"/>
<keyword evidence="2" id="KW-0175">Coiled coil</keyword>
<dbReference type="eggNOG" id="ENOG502S4HA">
    <property type="taxonomic scope" value="Eukaryota"/>
</dbReference>
<proteinExistence type="inferred from homology"/>
<gene>
    <name evidence="5" type="ORF">CTHT_0069920</name>
</gene>
<evidence type="ECO:0000313" key="6">
    <source>
        <dbReference type="Proteomes" id="UP000008066"/>
    </source>
</evidence>
<dbReference type="HOGENOM" id="CLU_008699_0_0_1"/>
<feature type="coiled-coil region" evidence="2">
    <location>
        <begin position="210"/>
        <end position="266"/>
    </location>
</feature>
<dbReference type="RefSeq" id="XP_006697270.1">
    <property type="nucleotide sequence ID" value="XM_006697207.1"/>
</dbReference>
<feature type="compositionally biased region" description="Pro residues" evidence="3">
    <location>
        <begin position="502"/>
        <end position="517"/>
    </location>
</feature>
<feature type="compositionally biased region" description="Low complexity" evidence="3">
    <location>
        <begin position="475"/>
        <end position="501"/>
    </location>
</feature>
<feature type="region of interest" description="Disordered" evidence="3">
    <location>
        <begin position="672"/>
        <end position="762"/>
    </location>
</feature>
<dbReference type="STRING" id="759272.G0SHG3"/>
<dbReference type="InterPro" id="IPR046757">
    <property type="entry name" value="YL1_N"/>
</dbReference>
<feature type="region of interest" description="Disordered" evidence="3">
    <location>
        <begin position="1"/>
        <end position="196"/>
    </location>
</feature>
<dbReference type="GeneID" id="18261030"/>
<dbReference type="OrthoDB" id="3942062at2759"/>